<protein>
    <submittedName>
        <fullName evidence="2">Uncharacterized protein</fullName>
    </submittedName>
</protein>
<dbReference type="InterPro" id="IPR024079">
    <property type="entry name" value="MetalloPept_cat_dom_sf"/>
</dbReference>
<keyword evidence="3" id="KW-1185">Reference proteome</keyword>
<dbReference type="EMBL" id="ML977040">
    <property type="protein sequence ID" value="KAF1949217.1"/>
    <property type="molecule type" value="Genomic_DNA"/>
</dbReference>
<dbReference type="OrthoDB" id="1896086at2759"/>
<dbReference type="AlphaFoldDB" id="A0A6A5TJU8"/>
<accession>A0A6A5TJU8</accession>
<keyword evidence="1" id="KW-0732">Signal</keyword>
<proteinExistence type="predicted"/>
<sequence length="392" mass="43198">MLTLAKLISLPVWLSTLLITHALAAPAQSTGFIDEDKKTQNLNFAAMLTGGESCSDKQLKAIKSGFADMNLLFASAQNPDFENGAVEVEFFGRPTRIANYTELITANLQRAMQYGVLKDEVIGNGTKMPDIHVRCDDPNDMCDGGRNGKHKVYNIANAPHVNFCRRYFELDGLEEKVDDRADDDAPKRLNLWKYYNRGAAWARMIMHISEVGQAVVATTTQNRVENATTEWITNYSLGPMNTSVLAGVHDAKLDTNGPNNIRLLKYAYGVTRSKLLASLSTQDPYDAVNNADNYALYALARYVMQQKGFFPNMPIMDFGNDMAVLTNEMIQDGDKKKQDCFEMPDVVPLMVGVNRTGGALPSSAPARVRTWSGPSIAMVCVVASILSMSTLV</sequence>
<evidence type="ECO:0000313" key="2">
    <source>
        <dbReference type="EMBL" id="KAF1949217.1"/>
    </source>
</evidence>
<gene>
    <name evidence="2" type="ORF">CC80DRAFT_278902</name>
</gene>
<evidence type="ECO:0000313" key="3">
    <source>
        <dbReference type="Proteomes" id="UP000800035"/>
    </source>
</evidence>
<organism evidence="2 3">
    <name type="scientific">Byssothecium circinans</name>
    <dbReference type="NCBI Taxonomy" id="147558"/>
    <lineage>
        <taxon>Eukaryota</taxon>
        <taxon>Fungi</taxon>
        <taxon>Dikarya</taxon>
        <taxon>Ascomycota</taxon>
        <taxon>Pezizomycotina</taxon>
        <taxon>Dothideomycetes</taxon>
        <taxon>Pleosporomycetidae</taxon>
        <taxon>Pleosporales</taxon>
        <taxon>Massarineae</taxon>
        <taxon>Massarinaceae</taxon>
        <taxon>Byssothecium</taxon>
    </lineage>
</organism>
<reference evidence="2" key="1">
    <citation type="journal article" date="2020" name="Stud. Mycol.">
        <title>101 Dothideomycetes genomes: a test case for predicting lifestyles and emergence of pathogens.</title>
        <authorList>
            <person name="Haridas S."/>
            <person name="Albert R."/>
            <person name="Binder M."/>
            <person name="Bloem J."/>
            <person name="Labutti K."/>
            <person name="Salamov A."/>
            <person name="Andreopoulos B."/>
            <person name="Baker S."/>
            <person name="Barry K."/>
            <person name="Bills G."/>
            <person name="Bluhm B."/>
            <person name="Cannon C."/>
            <person name="Castanera R."/>
            <person name="Culley D."/>
            <person name="Daum C."/>
            <person name="Ezra D."/>
            <person name="Gonzalez J."/>
            <person name="Henrissat B."/>
            <person name="Kuo A."/>
            <person name="Liang C."/>
            <person name="Lipzen A."/>
            <person name="Lutzoni F."/>
            <person name="Magnuson J."/>
            <person name="Mondo S."/>
            <person name="Nolan M."/>
            <person name="Ohm R."/>
            <person name="Pangilinan J."/>
            <person name="Park H.-J."/>
            <person name="Ramirez L."/>
            <person name="Alfaro M."/>
            <person name="Sun H."/>
            <person name="Tritt A."/>
            <person name="Yoshinaga Y."/>
            <person name="Zwiers L.-H."/>
            <person name="Turgeon B."/>
            <person name="Goodwin S."/>
            <person name="Spatafora J."/>
            <person name="Crous P."/>
            <person name="Grigoriev I."/>
        </authorList>
    </citation>
    <scope>NUCLEOTIDE SEQUENCE</scope>
    <source>
        <strain evidence="2">CBS 675.92</strain>
    </source>
</reference>
<dbReference type="Gene3D" id="3.40.390.10">
    <property type="entry name" value="Collagenase (Catalytic Domain)"/>
    <property type="match status" value="1"/>
</dbReference>
<dbReference type="GO" id="GO:0008237">
    <property type="term" value="F:metallopeptidase activity"/>
    <property type="evidence" value="ECO:0007669"/>
    <property type="project" value="InterPro"/>
</dbReference>
<feature type="signal peptide" evidence="1">
    <location>
        <begin position="1"/>
        <end position="24"/>
    </location>
</feature>
<feature type="chain" id="PRO_5025692925" evidence="1">
    <location>
        <begin position="25"/>
        <end position="392"/>
    </location>
</feature>
<dbReference type="Proteomes" id="UP000800035">
    <property type="component" value="Unassembled WGS sequence"/>
</dbReference>
<name>A0A6A5TJU8_9PLEO</name>
<evidence type="ECO:0000256" key="1">
    <source>
        <dbReference type="SAM" id="SignalP"/>
    </source>
</evidence>